<keyword evidence="1" id="KW-0175">Coiled coil</keyword>
<organism evidence="2 3">
    <name type="scientific">Rickenella mellea</name>
    <dbReference type="NCBI Taxonomy" id="50990"/>
    <lineage>
        <taxon>Eukaryota</taxon>
        <taxon>Fungi</taxon>
        <taxon>Dikarya</taxon>
        <taxon>Basidiomycota</taxon>
        <taxon>Agaricomycotina</taxon>
        <taxon>Agaricomycetes</taxon>
        <taxon>Hymenochaetales</taxon>
        <taxon>Rickenellaceae</taxon>
        <taxon>Rickenella</taxon>
    </lineage>
</organism>
<evidence type="ECO:0000256" key="1">
    <source>
        <dbReference type="SAM" id="Coils"/>
    </source>
</evidence>
<sequence>MARRSFEDVLGTNYVPTPGERYTITTLVQKMEADLTSLEETISSLLEKREKLEDNMFAHKALLTPARRLLPELVSEVFAHSTPSGFKHWEVGLDGEEYECEPCNFSHPLVSETPLILGRICRRWRQIAYSTPSLWAAIRIPDQWKIEVLQEWISRAGSCPLSFSVALSPEDVKILNLLATHQQRWKDIVLRCDDYDIGFMKQFVESLSPCYSNLQTADLRRWNSGQRRADNGTSRGVIRLTIESAPNLTHLVLGTPIIQVVIPDRSPPLCLRTISIDSRSITIAELLSLLRLSPAVESVYAKI</sequence>
<dbReference type="VEuPathDB" id="FungiDB:BD410DRAFT_614300"/>
<proteinExistence type="predicted"/>
<dbReference type="STRING" id="50990.A0A4Y7PNA5"/>
<evidence type="ECO:0008006" key="4">
    <source>
        <dbReference type="Google" id="ProtNLM"/>
    </source>
</evidence>
<protein>
    <recommendedName>
        <fullName evidence="4">F-box domain-containing protein</fullName>
    </recommendedName>
</protein>
<gene>
    <name evidence="2" type="ORF">BD410DRAFT_614300</name>
</gene>
<name>A0A4Y7PNA5_9AGAM</name>
<dbReference type="OrthoDB" id="2269034at2759"/>
<reference evidence="2 3" key="1">
    <citation type="submission" date="2018-06" db="EMBL/GenBank/DDBJ databases">
        <title>A transcriptomic atlas of mushroom development highlights an independent origin of complex multicellularity.</title>
        <authorList>
            <consortium name="DOE Joint Genome Institute"/>
            <person name="Krizsan K."/>
            <person name="Almasi E."/>
            <person name="Merenyi Z."/>
            <person name="Sahu N."/>
            <person name="Viragh M."/>
            <person name="Koszo T."/>
            <person name="Mondo S."/>
            <person name="Kiss B."/>
            <person name="Balint B."/>
            <person name="Kues U."/>
            <person name="Barry K."/>
            <person name="Hegedus J.C."/>
            <person name="Henrissat B."/>
            <person name="Johnson J."/>
            <person name="Lipzen A."/>
            <person name="Ohm R."/>
            <person name="Nagy I."/>
            <person name="Pangilinan J."/>
            <person name="Yan J."/>
            <person name="Xiong Y."/>
            <person name="Grigoriev I.V."/>
            <person name="Hibbett D.S."/>
            <person name="Nagy L.G."/>
        </authorList>
    </citation>
    <scope>NUCLEOTIDE SEQUENCE [LARGE SCALE GENOMIC DNA]</scope>
    <source>
        <strain evidence="2 3">SZMC22713</strain>
    </source>
</reference>
<dbReference type="EMBL" id="ML170237">
    <property type="protein sequence ID" value="TDL16675.1"/>
    <property type="molecule type" value="Genomic_DNA"/>
</dbReference>
<keyword evidence="3" id="KW-1185">Reference proteome</keyword>
<feature type="coiled-coil region" evidence="1">
    <location>
        <begin position="28"/>
        <end position="55"/>
    </location>
</feature>
<dbReference type="AlphaFoldDB" id="A0A4Y7PNA5"/>
<evidence type="ECO:0000313" key="3">
    <source>
        <dbReference type="Proteomes" id="UP000294933"/>
    </source>
</evidence>
<dbReference type="Proteomes" id="UP000294933">
    <property type="component" value="Unassembled WGS sequence"/>
</dbReference>
<accession>A0A4Y7PNA5</accession>
<evidence type="ECO:0000313" key="2">
    <source>
        <dbReference type="EMBL" id="TDL16675.1"/>
    </source>
</evidence>